<accession>A0A9W6WL43</accession>
<sequence>MPKPSSDETLEQRRRMRNNETATTNRSNQGEGYFGTQRLSLPELAARHTSDLELDVLDEFLSQTDIELSPVHAPRLHRQRLQYSNVHLS</sequence>
<feature type="region of interest" description="Disordered" evidence="1">
    <location>
        <begin position="1"/>
        <end position="34"/>
    </location>
</feature>
<keyword evidence="3" id="KW-1185">Reference proteome</keyword>
<dbReference type="EMBL" id="BSXW01000289">
    <property type="protein sequence ID" value="GMF17598.1"/>
    <property type="molecule type" value="Genomic_DNA"/>
</dbReference>
<dbReference type="OrthoDB" id="125433at2759"/>
<reference evidence="2" key="1">
    <citation type="submission" date="2023-04" db="EMBL/GenBank/DDBJ databases">
        <title>Phytophthora lilii NBRC 32176.</title>
        <authorList>
            <person name="Ichikawa N."/>
            <person name="Sato H."/>
            <person name="Tonouchi N."/>
        </authorList>
    </citation>
    <scope>NUCLEOTIDE SEQUENCE</scope>
    <source>
        <strain evidence="2">NBRC 32176</strain>
    </source>
</reference>
<dbReference type="AlphaFoldDB" id="A0A9W6WL43"/>
<dbReference type="Proteomes" id="UP001165083">
    <property type="component" value="Unassembled WGS sequence"/>
</dbReference>
<evidence type="ECO:0000313" key="2">
    <source>
        <dbReference type="EMBL" id="GMF17598.1"/>
    </source>
</evidence>
<evidence type="ECO:0000256" key="1">
    <source>
        <dbReference type="SAM" id="MobiDB-lite"/>
    </source>
</evidence>
<protein>
    <submittedName>
        <fullName evidence="2">Unnamed protein product</fullName>
    </submittedName>
</protein>
<comment type="caution">
    <text evidence="2">The sequence shown here is derived from an EMBL/GenBank/DDBJ whole genome shotgun (WGS) entry which is preliminary data.</text>
</comment>
<proteinExistence type="predicted"/>
<gene>
    <name evidence="2" type="ORF">Plil01_000646100</name>
</gene>
<evidence type="ECO:0000313" key="3">
    <source>
        <dbReference type="Proteomes" id="UP001165083"/>
    </source>
</evidence>
<feature type="compositionally biased region" description="Polar residues" evidence="1">
    <location>
        <begin position="19"/>
        <end position="30"/>
    </location>
</feature>
<organism evidence="2 3">
    <name type="scientific">Phytophthora lilii</name>
    <dbReference type="NCBI Taxonomy" id="2077276"/>
    <lineage>
        <taxon>Eukaryota</taxon>
        <taxon>Sar</taxon>
        <taxon>Stramenopiles</taxon>
        <taxon>Oomycota</taxon>
        <taxon>Peronosporomycetes</taxon>
        <taxon>Peronosporales</taxon>
        <taxon>Peronosporaceae</taxon>
        <taxon>Phytophthora</taxon>
    </lineage>
</organism>
<name>A0A9W6WL43_9STRA</name>